<dbReference type="AlphaFoldDB" id="A0A7Z0IKK3"/>
<dbReference type="EC" id="2.7.13.3" evidence="2"/>
<dbReference type="PANTHER" id="PTHR24421">
    <property type="entry name" value="NITRATE/NITRITE SENSOR PROTEIN NARX-RELATED"/>
    <property type="match status" value="1"/>
</dbReference>
<comment type="caution">
    <text evidence="12">The sequence shown here is derived from an EMBL/GenBank/DDBJ whole genome shotgun (WGS) entry which is preliminary data.</text>
</comment>
<evidence type="ECO:0000256" key="7">
    <source>
        <dbReference type="ARBA" id="ARBA00022840"/>
    </source>
</evidence>
<keyword evidence="3" id="KW-0597">Phosphoprotein</keyword>
<evidence type="ECO:0000256" key="4">
    <source>
        <dbReference type="ARBA" id="ARBA00022679"/>
    </source>
</evidence>
<dbReference type="GO" id="GO:0046983">
    <property type="term" value="F:protein dimerization activity"/>
    <property type="evidence" value="ECO:0007669"/>
    <property type="project" value="InterPro"/>
</dbReference>
<evidence type="ECO:0000256" key="3">
    <source>
        <dbReference type="ARBA" id="ARBA00022553"/>
    </source>
</evidence>
<feature type="transmembrane region" description="Helical" evidence="10">
    <location>
        <begin position="82"/>
        <end position="100"/>
    </location>
</feature>
<evidence type="ECO:0000256" key="6">
    <source>
        <dbReference type="ARBA" id="ARBA00022777"/>
    </source>
</evidence>
<evidence type="ECO:0000259" key="11">
    <source>
        <dbReference type="Pfam" id="PF07730"/>
    </source>
</evidence>
<evidence type="ECO:0000256" key="9">
    <source>
        <dbReference type="SAM" id="Coils"/>
    </source>
</evidence>
<evidence type="ECO:0000313" key="12">
    <source>
        <dbReference type="EMBL" id="NYI70537.1"/>
    </source>
</evidence>
<reference evidence="12 13" key="1">
    <citation type="submission" date="2020-07" db="EMBL/GenBank/DDBJ databases">
        <title>Sequencing the genomes of 1000 actinobacteria strains.</title>
        <authorList>
            <person name="Klenk H.-P."/>
        </authorList>
    </citation>
    <scope>NUCLEOTIDE SEQUENCE [LARGE SCALE GENOMIC DNA]</scope>
    <source>
        <strain evidence="12 13">DSM 103164</strain>
    </source>
</reference>
<feature type="transmembrane region" description="Helical" evidence="10">
    <location>
        <begin position="12"/>
        <end position="31"/>
    </location>
</feature>
<dbReference type="GO" id="GO:0000155">
    <property type="term" value="F:phosphorelay sensor kinase activity"/>
    <property type="evidence" value="ECO:0007669"/>
    <property type="project" value="InterPro"/>
</dbReference>
<keyword evidence="10" id="KW-0812">Transmembrane</keyword>
<keyword evidence="10" id="KW-0472">Membrane</keyword>
<evidence type="ECO:0000256" key="2">
    <source>
        <dbReference type="ARBA" id="ARBA00012438"/>
    </source>
</evidence>
<feature type="transmembrane region" description="Helical" evidence="10">
    <location>
        <begin position="131"/>
        <end position="149"/>
    </location>
</feature>
<dbReference type="PANTHER" id="PTHR24421:SF10">
    <property type="entry name" value="NITRATE_NITRITE SENSOR PROTEIN NARQ"/>
    <property type="match status" value="1"/>
</dbReference>
<feature type="domain" description="Signal transduction histidine kinase subgroup 3 dimerisation and phosphoacceptor" evidence="11">
    <location>
        <begin position="181"/>
        <end position="243"/>
    </location>
</feature>
<feature type="coiled-coil region" evidence="9">
    <location>
        <begin position="149"/>
        <end position="181"/>
    </location>
</feature>
<dbReference type="RefSeq" id="WP_179444481.1">
    <property type="nucleotide sequence ID" value="NZ_JACBZS010000001.1"/>
</dbReference>
<evidence type="ECO:0000256" key="1">
    <source>
        <dbReference type="ARBA" id="ARBA00000085"/>
    </source>
</evidence>
<dbReference type="Gene3D" id="1.20.5.1930">
    <property type="match status" value="1"/>
</dbReference>
<dbReference type="GO" id="GO:0005524">
    <property type="term" value="F:ATP binding"/>
    <property type="evidence" value="ECO:0007669"/>
    <property type="project" value="UniProtKB-KW"/>
</dbReference>
<keyword evidence="13" id="KW-1185">Reference proteome</keyword>
<keyword evidence="10" id="KW-1133">Transmembrane helix</keyword>
<accession>A0A7Z0IKK3</accession>
<organism evidence="12 13">
    <name type="scientific">Naumannella cuiyingiana</name>
    <dbReference type="NCBI Taxonomy" id="1347891"/>
    <lineage>
        <taxon>Bacteria</taxon>
        <taxon>Bacillati</taxon>
        <taxon>Actinomycetota</taxon>
        <taxon>Actinomycetes</taxon>
        <taxon>Propionibacteriales</taxon>
        <taxon>Propionibacteriaceae</taxon>
        <taxon>Naumannella</taxon>
    </lineage>
</organism>
<keyword evidence="8" id="KW-0902">Two-component regulatory system</keyword>
<dbReference type="InterPro" id="IPR050482">
    <property type="entry name" value="Sensor_HK_TwoCompSys"/>
</dbReference>
<protein>
    <recommendedName>
        <fullName evidence="2">histidine kinase</fullName>
        <ecNumber evidence="2">2.7.13.3</ecNumber>
    </recommendedName>
</protein>
<dbReference type="Proteomes" id="UP000527616">
    <property type="component" value="Unassembled WGS sequence"/>
</dbReference>
<keyword evidence="5" id="KW-0547">Nucleotide-binding</keyword>
<evidence type="ECO:0000256" key="5">
    <source>
        <dbReference type="ARBA" id="ARBA00022741"/>
    </source>
</evidence>
<sequence length="388" mass="41083">MTWRRIPLGDWLLAAAAAAMAAVAGSFVVEFGPAPEYLAYLAIHLGLVAALLFRRAAVLPAFVATYGLLAALAVLIRVGRTNLGVTPLLFAAPLALYAVTRWAPDRRWGVAGLLLGIAGSFVSPISELGGGSLVVALHVLVMVAVYLWASQQRGIADRHRRELAEQERRHAERAAQAARDERALIAREVHDVVAHSLAVVQVQAATSLAIGDPDRLRGAMGDIRQVSSAALDEVRDLVGVLRVGDQASPTGDLTRIPGLVAAAGNAARLEVRLPDPDRLRGWQDAWPALARLTVLRIVQEGLANLIKHGGSRPTGRVLVELTDDRAAPRCHIMISNELDAGPGTGRAPGYGLIGLRERVALVVGSIEAGAQDGRFVLSAWIPVGTSDA</sequence>
<keyword evidence="9" id="KW-0175">Coiled coil</keyword>
<feature type="transmembrane region" description="Helical" evidence="10">
    <location>
        <begin position="58"/>
        <end position="76"/>
    </location>
</feature>
<keyword evidence="7" id="KW-0067">ATP-binding</keyword>
<evidence type="ECO:0000256" key="10">
    <source>
        <dbReference type="SAM" id="Phobius"/>
    </source>
</evidence>
<name>A0A7Z0IKK3_9ACTN</name>
<gene>
    <name evidence="12" type="ORF">GGQ54_001097</name>
</gene>
<evidence type="ECO:0000256" key="8">
    <source>
        <dbReference type="ARBA" id="ARBA00023012"/>
    </source>
</evidence>
<evidence type="ECO:0000313" key="13">
    <source>
        <dbReference type="Proteomes" id="UP000527616"/>
    </source>
</evidence>
<keyword evidence="6 12" id="KW-0418">Kinase</keyword>
<dbReference type="EMBL" id="JACBZS010000001">
    <property type="protein sequence ID" value="NYI70537.1"/>
    <property type="molecule type" value="Genomic_DNA"/>
</dbReference>
<dbReference type="GO" id="GO:0016020">
    <property type="term" value="C:membrane"/>
    <property type="evidence" value="ECO:0007669"/>
    <property type="project" value="InterPro"/>
</dbReference>
<dbReference type="Pfam" id="PF07730">
    <property type="entry name" value="HisKA_3"/>
    <property type="match status" value="1"/>
</dbReference>
<dbReference type="Gene3D" id="3.30.565.10">
    <property type="entry name" value="Histidine kinase-like ATPase, C-terminal domain"/>
    <property type="match status" value="1"/>
</dbReference>
<proteinExistence type="predicted"/>
<comment type="catalytic activity">
    <reaction evidence="1">
        <text>ATP + protein L-histidine = ADP + protein N-phospho-L-histidine.</text>
        <dbReference type="EC" id="2.7.13.3"/>
    </reaction>
</comment>
<dbReference type="InterPro" id="IPR036890">
    <property type="entry name" value="HATPase_C_sf"/>
</dbReference>
<dbReference type="InterPro" id="IPR011712">
    <property type="entry name" value="Sig_transdc_His_kin_sub3_dim/P"/>
</dbReference>
<keyword evidence="4" id="KW-0808">Transferase</keyword>